<dbReference type="InterPro" id="IPR036388">
    <property type="entry name" value="WH-like_DNA-bd_sf"/>
</dbReference>
<dbReference type="Pfam" id="PF03551">
    <property type="entry name" value="PadR"/>
    <property type="match status" value="1"/>
</dbReference>
<organism evidence="2 3">
    <name type="scientific">Gaopeijia maritima</name>
    <dbReference type="NCBI Taxonomy" id="3119007"/>
    <lineage>
        <taxon>Bacteria</taxon>
        <taxon>Pseudomonadati</taxon>
        <taxon>Gemmatimonadota</taxon>
        <taxon>Longimicrobiia</taxon>
        <taxon>Gaopeijiales</taxon>
        <taxon>Gaopeijiaceae</taxon>
        <taxon>Gaopeijia</taxon>
    </lineage>
</organism>
<dbReference type="RefSeq" id="WP_405281066.1">
    <property type="nucleotide sequence ID" value="NZ_CP144380.1"/>
</dbReference>
<evidence type="ECO:0000259" key="1">
    <source>
        <dbReference type="Pfam" id="PF03551"/>
    </source>
</evidence>
<sequence length="112" mass="12102">MTASPLTPLSLHILLSLVPSSSHGYGILKRIEERFGGGEAPSTGALYLALQRLEREGLIELDPSPPAEADARRRYWALTPGGREAARAELDRMELLLADEAVRLLRGGGRGV</sequence>
<dbReference type="Gene3D" id="1.10.10.10">
    <property type="entry name" value="Winged helix-like DNA-binding domain superfamily/Winged helix DNA-binding domain"/>
    <property type="match status" value="1"/>
</dbReference>
<dbReference type="InterPro" id="IPR005149">
    <property type="entry name" value="Tscrpt_reg_PadR_N"/>
</dbReference>
<dbReference type="InterPro" id="IPR052509">
    <property type="entry name" value="Metal_resp_DNA-bind_regulator"/>
</dbReference>
<accession>A0ABU9EDI6</accession>
<comment type="caution">
    <text evidence="2">The sequence shown here is derived from an EMBL/GenBank/DDBJ whole genome shotgun (WGS) entry which is preliminary data.</text>
</comment>
<dbReference type="InterPro" id="IPR036390">
    <property type="entry name" value="WH_DNA-bd_sf"/>
</dbReference>
<name>A0ABU9EDI6_9BACT</name>
<evidence type="ECO:0000313" key="2">
    <source>
        <dbReference type="EMBL" id="MEK9502812.1"/>
    </source>
</evidence>
<gene>
    <name evidence="2" type="ORF">WI372_17580</name>
</gene>
<dbReference type="EMBL" id="JBBHLI010000015">
    <property type="protein sequence ID" value="MEK9502812.1"/>
    <property type="molecule type" value="Genomic_DNA"/>
</dbReference>
<keyword evidence="3" id="KW-1185">Reference proteome</keyword>
<evidence type="ECO:0000313" key="3">
    <source>
        <dbReference type="Proteomes" id="UP001484239"/>
    </source>
</evidence>
<feature type="domain" description="Transcription regulator PadR N-terminal" evidence="1">
    <location>
        <begin position="14"/>
        <end position="87"/>
    </location>
</feature>
<dbReference type="Proteomes" id="UP001484239">
    <property type="component" value="Unassembled WGS sequence"/>
</dbReference>
<dbReference type="PANTHER" id="PTHR33169">
    <property type="entry name" value="PADR-FAMILY TRANSCRIPTIONAL REGULATOR"/>
    <property type="match status" value="1"/>
</dbReference>
<reference evidence="2 3" key="1">
    <citation type="submission" date="2024-02" db="EMBL/GenBank/DDBJ databases">
        <title>A novel Gemmatimonadota bacterium.</title>
        <authorList>
            <person name="Du Z.-J."/>
            <person name="Ye Y.-Q."/>
        </authorList>
    </citation>
    <scope>NUCLEOTIDE SEQUENCE [LARGE SCALE GENOMIC DNA]</scope>
    <source>
        <strain evidence="2 3">DH-20</strain>
    </source>
</reference>
<dbReference type="PANTHER" id="PTHR33169:SF13">
    <property type="entry name" value="PADR-FAMILY TRANSCRIPTIONAL REGULATOR"/>
    <property type="match status" value="1"/>
</dbReference>
<proteinExistence type="predicted"/>
<protein>
    <submittedName>
        <fullName evidence="2">PadR family transcriptional regulator</fullName>
    </submittedName>
</protein>
<dbReference type="SUPFAM" id="SSF46785">
    <property type="entry name" value="Winged helix' DNA-binding domain"/>
    <property type="match status" value="1"/>
</dbReference>